<dbReference type="Gene3D" id="3.40.1260.10">
    <property type="entry name" value="DsrEFH-like"/>
    <property type="match status" value="1"/>
</dbReference>
<dbReference type="Pfam" id="PF02635">
    <property type="entry name" value="DsrE"/>
    <property type="match status" value="1"/>
</dbReference>
<evidence type="ECO:0000256" key="4">
    <source>
        <dbReference type="ARBA" id="ARBA00022679"/>
    </source>
</evidence>
<evidence type="ECO:0000313" key="5">
    <source>
        <dbReference type="EMBL" id="GAA6168184.1"/>
    </source>
</evidence>
<accession>A0ABQ0A956</accession>
<dbReference type="PANTHER" id="PTHR34874">
    <property type="entry name" value="PROTEIN YCHN"/>
    <property type="match status" value="1"/>
</dbReference>
<dbReference type="Proteomes" id="UP001465153">
    <property type="component" value="Unassembled WGS sequence"/>
</dbReference>
<evidence type="ECO:0000256" key="2">
    <source>
        <dbReference type="ARBA" id="ARBA00007067"/>
    </source>
</evidence>
<evidence type="ECO:0000256" key="3">
    <source>
        <dbReference type="ARBA" id="ARBA00022490"/>
    </source>
</evidence>
<sequence length="128" mass="13992">MKLSLGVYAPPSSPAAYNAYRFAQAVTESSNEIYKIFFYFDGVYNGNSLATPPSDEVNLPEAWAELANNHQVELCVCIAAGIRRGVLDADEATRNQKHCANLNDKFQIVGLGQLLDAAVKSDRFVTFG</sequence>
<evidence type="ECO:0000313" key="6">
    <source>
        <dbReference type="Proteomes" id="UP001465153"/>
    </source>
</evidence>
<dbReference type="InterPro" id="IPR017463">
    <property type="entry name" value="Sulphur_relay_TusD/DsrE"/>
</dbReference>
<dbReference type="InterPro" id="IPR003787">
    <property type="entry name" value="Sulphur_relay_DsrE/F-like"/>
</dbReference>
<keyword evidence="4" id="KW-0808">Transferase</keyword>
<comment type="similarity">
    <text evidence="2">Belongs to the DsrE/TusD family.</text>
</comment>
<comment type="caution">
    <text evidence="5">The sequence shown here is derived from an EMBL/GenBank/DDBJ whole genome shotgun (WGS) entry which is preliminary data.</text>
</comment>
<dbReference type="RefSeq" id="WP_353302858.1">
    <property type="nucleotide sequence ID" value="NZ_BAABWN010000006.1"/>
</dbReference>
<protein>
    <submittedName>
        <fullName evidence="5">Sulfurtransferase complex subunit TusD</fullName>
    </submittedName>
</protein>
<dbReference type="InterPro" id="IPR027396">
    <property type="entry name" value="DsrEFH-like"/>
</dbReference>
<dbReference type="NCBIfam" id="NF001237">
    <property type="entry name" value="PRK00207.1"/>
    <property type="match status" value="1"/>
</dbReference>
<gene>
    <name evidence="5" type="primary">tusD</name>
    <name evidence="5" type="ORF">NBRC116591_19950</name>
</gene>
<keyword evidence="6" id="KW-1185">Reference proteome</keyword>
<evidence type="ECO:0000256" key="1">
    <source>
        <dbReference type="ARBA" id="ARBA00004496"/>
    </source>
</evidence>
<dbReference type="PANTHER" id="PTHR34874:SF3">
    <property type="entry name" value="SULFURTRANSFERASE TUSD"/>
    <property type="match status" value="1"/>
</dbReference>
<dbReference type="SUPFAM" id="SSF75169">
    <property type="entry name" value="DsrEFH-like"/>
    <property type="match status" value="1"/>
</dbReference>
<dbReference type="EMBL" id="BAABWN010000006">
    <property type="protein sequence ID" value="GAA6168184.1"/>
    <property type="molecule type" value="Genomic_DNA"/>
</dbReference>
<proteinExistence type="inferred from homology"/>
<keyword evidence="3" id="KW-0963">Cytoplasm</keyword>
<reference evidence="5 6" key="1">
    <citation type="submission" date="2024-04" db="EMBL/GenBank/DDBJ databases">
        <title>Draft genome sequence of Sessilibacter corallicola NBRC 116591.</title>
        <authorList>
            <person name="Miyakawa T."/>
            <person name="Kusuya Y."/>
            <person name="Miura T."/>
        </authorList>
    </citation>
    <scope>NUCLEOTIDE SEQUENCE [LARGE SCALE GENOMIC DNA]</scope>
    <source>
        <strain evidence="5 6">KU-00831-HH</strain>
    </source>
</reference>
<name>A0ABQ0A956_9GAMM</name>
<dbReference type="NCBIfam" id="TIGR03012">
    <property type="entry name" value="sulf_tusD_dsrE"/>
    <property type="match status" value="1"/>
</dbReference>
<comment type="subcellular location">
    <subcellularLocation>
        <location evidence="1">Cytoplasm</location>
    </subcellularLocation>
</comment>
<organism evidence="5 6">
    <name type="scientific">Sessilibacter corallicola</name>
    <dbReference type="NCBI Taxonomy" id="2904075"/>
    <lineage>
        <taxon>Bacteria</taxon>
        <taxon>Pseudomonadati</taxon>
        <taxon>Pseudomonadota</taxon>
        <taxon>Gammaproteobacteria</taxon>
        <taxon>Cellvibrionales</taxon>
        <taxon>Cellvibrionaceae</taxon>
        <taxon>Sessilibacter</taxon>
    </lineage>
</organism>